<evidence type="ECO:0000256" key="7">
    <source>
        <dbReference type="SAM" id="MobiDB-lite"/>
    </source>
</evidence>
<dbReference type="Pfam" id="PF13181">
    <property type="entry name" value="TPR_8"/>
    <property type="match status" value="1"/>
</dbReference>
<accession>A0AAN6GE34</accession>
<dbReference type="GO" id="GO:0016560">
    <property type="term" value="P:protein import into peroxisome matrix, docking"/>
    <property type="evidence" value="ECO:0007669"/>
    <property type="project" value="TreeGrafter"/>
</dbReference>
<gene>
    <name evidence="8" type="primary">PEX5</name>
    <name evidence="8" type="ORF">OC842_001953</name>
</gene>
<dbReference type="SUPFAM" id="SSF48452">
    <property type="entry name" value="TPR-like"/>
    <property type="match status" value="1"/>
</dbReference>
<dbReference type="GO" id="GO:0005829">
    <property type="term" value="C:cytosol"/>
    <property type="evidence" value="ECO:0007669"/>
    <property type="project" value="TreeGrafter"/>
</dbReference>
<proteinExistence type="inferred from homology"/>
<dbReference type="Pfam" id="PF00515">
    <property type="entry name" value="TPR_1"/>
    <property type="match status" value="1"/>
</dbReference>
<feature type="compositionally biased region" description="Gly residues" evidence="7">
    <location>
        <begin position="53"/>
        <end position="64"/>
    </location>
</feature>
<dbReference type="SMART" id="SM00028">
    <property type="entry name" value="TPR"/>
    <property type="match status" value="4"/>
</dbReference>
<comment type="caution">
    <text evidence="8">The sequence shown here is derived from an EMBL/GenBank/DDBJ whole genome shotgun (WGS) entry which is preliminary data.</text>
</comment>
<dbReference type="AlphaFoldDB" id="A0AAN6GE34"/>
<evidence type="ECO:0000256" key="6">
    <source>
        <dbReference type="PROSITE-ProRule" id="PRU00339"/>
    </source>
</evidence>
<keyword evidence="3" id="KW-0963">Cytoplasm</keyword>
<sequence>MAFQSMMNGAECSTSSNPLNQFLKNSQGDNSLHQDRAFGPAAGRTNTSIRQAPGGGGGGGGPGGSDAVQQQFFGPAQPQQMGGPAGRPFDFQNMRAGLDAAVYQGTRPGVAVSEGGGGGGSGAGAAWAQQMNSAQGPQLSRPGPDGASAAWAEQFGRGSPQQMMAGGGGGAGGPDDAQATMPMNRFGGGMGMSMGMGMGMGMMGSYGMYGGGGMASRHMEPATSTAETRAATAGGLEKVRDEQWEAAFKELDDRATESEPVAAKDKGKGKATEETVNVLDDEEDQDAAVRNALDNIDQAIRADQVEDRQRFRELWNAMKETQDAHKPEGNEAYDPDAELAEWERELMQNNIDEMLGMNHPGGGLGMGEAGRMETAGIDGTEDRLLNGIGSVDDNGYPRLGTYRFTANNPYAYHQDPLAEGLRLLSSGGSIADAALLFEVATQREVQGGTGGEQGEVDRNRRERSEAWRRLGEAQAMNERETQAIRALEEAIKIDAGNLEAYMSLAISYTNEGYDAAAHNTLERYIQRAYPHIKPVPLPAELGGDGQDPVEGTQGMNPWASLNRVTSLFLSAAREGNARGAIDPEVQVGLGVLFYSSASYDQAKDCFQAALSVRPNDFLLWNRLGATLANGGKPEEAIQAYHRALELRPTFTRAIYNLSVSCLNLGAHQEAAEHLLSALALQKTHVLPDVPEGEQAPAVPLAEAHESHNLWSTLRRIFLSMDRMDLAQIAHAGTPLEQFKKQGFDF</sequence>
<keyword evidence="8" id="KW-0675">Receptor</keyword>
<dbReference type="InterPro" id="IPR019734">
    <property type="entry name" value="TPR_rpt"/>
</dbReference>
<dbReference type="EMBL" id="JAPDMQ010000075">
    <property type="protein sequence ID" value="KAK0536514.1"/>
    <property type="molecule type" value="Genomic_DNA"/>
</dbReference>
<dbReference type="Gene3D" id="1.25.40.10">
    <property type="entry name" value="Tetratricopeptide repeat domain"/>
    <property type="match status" value="1"/>
</dbReference>
<dbReference type="InterPro" id="IPR024111">
    <property type="entry name" value="PEX5/PEX5L"/>
</dbReference>
<feature type="compositionally biased region" description="Basic and acidic residues" evidence="7">
    <location>
        <begin position="455"/>
        <end position="465"/>
    </location>
</feature>
<feature type="region of interest" description="Disordered" evidence="7">
    <location>
        <begin position="445"/>
        <end position="465"/>
    </location>
</feature>
<evidence type="ECO:0000256" key="2">
    <source>
        <dbReference type="ARBA" id="ARBA00005348"/>
    </source>
</evidence>
<evidence type="ECO:0000256" key="3">
    <source>
        <dbReference type="ARBA" id="ARBA00022490"/>
    </source>
</evidence>
<evidence type="ECO:0000313" key="8">
    <source>
        <dbReference type="EMBL" id="KAK0536514.1"/>
    </source>
</evidence>
<dbReference type="InterPro" id="IPR011990">
    <property type="entry name" value="TPR-like_helical_dom_sf"/>
</dbReference>
<feature type="repeat" description="TPR" evidence="6">
    <location>
        <begin position="617"/>
        <end position="650"/>
    </location>
</feature>
<keyword evidence="9" id="KW-1185">Reference proteome</keyword>
<reference evidence="8" key="1">
    <citation type="journal article" date="2023" name="PhytoFront">
        <title>Draft Genome Resources of Seven Strains of Tilletia horrida, Causal Agent of Kernel Smut of Rice.</title>
        <authorList>
            <person name="Khanal S."/>
            <person name="Antony Babu S."/>
            <person name="Zhou X.G."/>
        </authorList>
    </citation>
    <scope>NUCLEOTIDE SEQUENCE</scope>
    <source>
        <strain evidence="8">TX3</strain>
    </source>
</reference>
<protein>
    <submittedName>
        <fullName evidence="8">Peroxisomal membrane signal receptor PTS1</fullName>
    </submittedName>
</protein>
<comment type="similarity">
    <text evidence="2">Belongs to the peroxisomal targeting signal receptor family.</text>
</comment>
<evidence type="ECO:0000256" key="1">
    <source>
        <dbReference type="ARBA" id="ARBA00004496"/>
    </source>
</evidence>
<dbReference type="PANTHER" id="PTHR10130">
    <property type="entry name" value="PEROXISOMAL TARGETING SIGNAL 1 RECEPTOR PEX5"/>
    <property type="match status" value="1"/>
</dbReference>
<dbReference type="GO" id="GO:0005052">
    <property type="term" value="F:peroxisome matrix targeting signal-1 binding"/>
    <property type="evidence" value="ECO:0007669"/>
    <property type="project" value="TreeGrafter"/>
</dbReference>
<keyword evidence="4" id="KW-0677">Repeat</keyword>
<keyword evidence="5 6" id="KW-0802">TPR repeat</keyword>
<feature type="repeat" description="TPR" evidence="6">
    <location>
        <begin position="583"/>
        <end position="616"/>
    </location>
</feature>
<feature type="repeat" description="TPR" evidence="6">
    <location>
        <begin position="464"/>
        <end position="497"/>
    </location>
</feature>
<evidence type="ECO:0000313" key="9">
    <source>
        <dbReference type="Proteomes" id="UP001176521"/>
    </source>
</evidence>
<dbReference type="PROSITE" id="PS50005">
    <property type="entry name" value="TPR"/>
    <property type="match status" value="3"/>
</dbReference>
<name>A0AAN6GE34_9BASI</name>
<dbReference type="Proteomes" id="UP001176521">
    <property type="component" value="Unassembled WGS sequence"/>
</dbReference>
<evidence type="ECO:0000256" key="5">
    <source>
        <dbReference type="ARBA" id="ARBA00022803"/>
    </source>
</evidence>
<feature type="compositionally biased region" description="Polar residues" evidence="7">
    <location>
        <begin position="1"/>
        <end position="31"/>
    </location>
</feature>
<dbReference type="GO" id="GO:0005778">
    <property type="term" value="C:peroxisomal membrane"/>
    <property type="evidence" value="ECO:0007669"/>
    <property type="project" value="TreeGrafter"/>
</dbReference>
<evidence type="ECO:0000256" key="4">
    <source>
        <dbReference type="ARBA" id="ARBA00022737"/>
    </source>
</evidence>
<feature type="region of interest" description="Disordered" evidence="7">
    <location>
        <begin position="251"/>
        <end position="273"/>
    </location>
</feature>
<feature type="region of interest" description="Disordered" evidence="7">
    <location>
        <begin position="1"/>
        <end position="70"/>
    </location>
</feature>
<comment type="subcellular location">
    <subcellularLocation>
        <location evidence="1">Cytoplasm</location>
    </subcellularLocation>
</comment>
<organism evidence="8 9">
    <name type="scientific">Tilletia horrida</name>
    <dbReference type="NCBI Taxonomy" id="155126"/>
    <lineage>
        <taxon>Eukaryota</taxon>
        <taxon>Fungi</taxon>
        <taxon>Dikarya</taxon>
        <taxon>Basidiomycota</taxon>
        <taxon>Ustilaginomycotina</taxon>
        <taxon>Exobasidiomycetes</taxon>
        <taxon>Tilletiales</taxon>
        <taxon>Tilletiaceae</taxon>
        <taxon>Tilletia</taxon>
    </lineage>
</organism>
<dbReference type="PANTHER" id="PTHR10130:SF9">
    <property type="entry name" value="PEROXISOMAL TARGETING SIGNAL RECEPTOR"/>
    <property type="match status" value="1"/>
</dbReference>